<keyword evidence="2" id="KW-1185">Reference proteome</keyword>
<gene>
    <name evidence="3" type="primary">LOC102804097</name>
</gene>
<protein>
    <submittedName>
        <fullName evidence="3">Uncharacterized protein LOC102804097</fullName>
    </submittedName>
</protein>
<accession>A0ABM0MKD3</accession>
<feature type="region of interest" description="Disordered" evidence="1">
    <location>
        <begin position="37"/>
        <end position="77"/>
    </location>
</feature>
<evidence type="ECO:0000256" key="1">
    <source>
        <dbReference type="SAM" id="MobiDB-lite"/>
    </source>
</evidence>
<dbReference type="RefSeq" id="XP_006820474.1">
    <property type="nucleotide sequence ID" value="XM_006820411.1"/>
</dbReference>
<feature type="region of interest" description="Disordered" evidence="1">
    <location>
        <begin position="1"/>
        <end position="20"/>
    </location>
</feature>
<reference evidence="3" key="1">
    <citation type="submission" date="2025-08" db="UniProtKB">
        <authorList>
            <consortium name="RefSeq"/>
        </authorList>
    </citation>
    <scope>IDENTIFICATION</scope>
    <source>
        <tissue evidence="3">Testes</tissue>
    </source>
</reference>
<proteinExistence type="predicted"/>
<sequence>MSTAKSRSGTAQSQRGSSVASMGLAANFIKNLRKKKKGKLQAIKEKDSDDSDQSENSDTEDKQLYSRQRYNYDPPDDPQVAANIAMMIKYIQDTELEIVMSQLCQSLLNRPELPYNPYPGFVRRLRRHSEKFHMHMRDSQSIISLLDNGADATSIGHVWSSKSKPQIFGLHDMVQAVDPRSLQKYIWLINDLTPDTSTIYNKDDYSVQVLVSLVGPAVFTGTYYDDPITVNIRVEYLIFGPDLNRGAQLFIELLLEDMNNSMFKQTPHVFLGKYT</sequence>
<name>A0ABM0MKD3_SACKO</name>
<feature type="compositionally biased region" description="Acidic residues" evidence="1">
    <location>
        <begin position="48"/>
        <end position="58"/>
    </location>
</feature>
<dbReference type="Proteomes" id="UP000694865">
    <property type="component" value="Unplaced"/>
</dbReference>
<evidence type="ECO:0000313" key="3">
    <source>
        <dbReference type="RefSeq" id="XP_006820474.1"/>
    </source>
</evidence>
<dbReference type="GeneID" id="102804097"/>
<evidence type="ECO:0000313" key="2">
    <source>
        <dbReference type="Proteomes" id="UP000694865"/>
    </source>
</evidence>
<organism evidence="2 3">
    <name type="scientific">Saccoglossus kowalevskii</name>
    <name type="common">Acorn worm</name>
    <dbReference type="NCBI Taxonomy" id="10224"/>
    <lineage>
        <taxon>Eukaryota</taxon>
        <taxon>Metazoa</taxon>
        <taxon>Hemichordata</taxon>
        <taxon>Enteropneusta</taxon>
        <taxon>Harrimaniidae</taxon>
        <taxon>Saccoglossus</taxon>
    </lineage>
</organism>